<evidence type="ECO:0000256" key="2">
    <source>
        <dbReference type="ARBA" id="ARBA00022448"/>
    </source>
</evidence>
<dbReference type="Gene3D" id="3.40.50.300">
    <property type="entry name" value="P-loop containing nucleotide triphosphate hydrolases"/>
    <property type="match status" value="1"/>
</dbReference>
<dbReference type="InterPro" id="IPR003593">
    <property type="entry name" value="AAA+_ATPase"/>
</dbReference>
<gene>
    <name evidence="6" type="ORF">EYB53_003570</name>
</gene>
<comment type="caution">
    <text evidence="6">The sequence shown here is derived from an EMBL/GenBank/DDBJ whole genome shotgun (WGS) entry which is preliminary data.</text>
</comment>
<dbReference type="InterPro" id="IPR027417">
    <property type="entry name" value="P-loop_NTPase"/>
</dbReference>
<dbReference type="CDD" id="cd03255">
    <property type="entry name" value="ABC_MJ0796_LolCDE_FtsE"/>
    <property type="match status" value="1"/>
</dbReference>
<dbReference type="InterPro" id="IPR017911">
    <property type="entry name" value="MacB-like_ATP-bd"/>
</dbReference>
<sequence>MIVVKNLTKVYRMGDVEVHALRGVSLTIREGEMVAIMGPSGSGKSTLMNIIGCLDQPSDGAYNLDGVSVADLNDNQLAEIRNQKIGFVFQQYMLLQRTTALRNVELPMLYGGKGGSRHERAMAALAAVGMDERMHHKPNELSGGQQQRVAIARALVNEPRIIMADEPTGALDTRTGEEIMGIFQKLNREQGITVILVTHEHDVAQHAERIISVRDGIIAGDEPVQGRILAGATVAAVATEAEAMDEVAS</sequence>
<dbReference type="GO" id="GO:0005524">
    <property type="term" value="F:ATP binding"/>
    <property type="evidence" value="ECO:0007669"/>
    <property type="project" value="UniProtKB-KW"/>
</dbReference>
<accession>A0ABS4D5R6</accession>
<evidence type="ECO:0000313" key="7">
    <source>
        <dbReference type="Proteomes" id="UP001193081"/>
    </source>
</evidence>
<dbReference type="InterPro" id="IPR017871">
    <property type="entry name" value="ABC_transporter-like_CS"/>
</dbReference>
<protein>
    <submittedName>
        <fullName evidence="6">ABC transporter ATP-binding protein</fullName>
    </submittedName>
</protein>
<dbReference type="SUPFAM" id="SSF52540">
    <property type="entry name" value="P-loop containing nucleoside triphosphate hydrolases"/>
    <property type="match status" value="1"/>
</dbReference>
<evidence type="ECO:0000313" key="6">
    <source>
        <dbReference type="EMBL" id="MBP1464783.1"/>
    </source>
</evidence>
<dbReference type="PROSITE" id="PS00211">
    <property type="entry name" value="ABC_TRANSPORTER_1"/>
    <property type="match status" value="1"/>
</dbReference>
<name>A0ABS4D5R6_9CHLR</name>
<evidence type="ECO:0000256" key="3">
    <source>
        <dbReference type="ARBA" id="ARBA00022741"/>
    </source>
</evidence>
<dbReference type="InterPro" id="IPR003439">
    <property type="entry name" value="ABC_transporter-like_ATP-bd"/>
</dbReference>
<dbReference type="Proteomes" id="UP001193081">
    <property type="component" value="Unassembled WGS sequence"/>
</dbReference>
<dbReference type="PANTHER" id="PTHR42798">
    <property type="entry name" value="LIPOPROTEIN-RELEASING SYSTEM ATP-BINDING PROTEIN LOLD"/>
    <property type="match status" value="1"/>
</dbReference>
<comment type="similarity">
    <text evidence="1">Belongs to the ABC transporter superfamily.</text>
</comment>
<keyword evidence="4 6" id="KW-0067">ATP-binding</keyword>
<organism evidence="6 7">
    <name type="scientific">Candidatus Chloroploca mongolica</name>
    <dbReference type="NCBI Taxonomy" id="2528176"/>
    <lineage>
        <taxon>Bacteria</taxon>
        <taxon>Bacillati</taxon>
        <taxon>Chloroflexota</taxon>
        <taxon>Chloroflexia</taxon>
        <taxon>Chloroflexales</taxon>
        <taxon>Chloroflexineae</taxon>
        <taxon>Oscillochloridaceae</taxon>
        <taxon>Candidatus Chloroploca</taxon>
    </lineage>
</organism>
<dbReference type="PROSITE" id="PS50893">
    <property type="entry name" value="ABC_TRANSPORTER_2"/>
    <property type="match status" value="1"/>
</dbReference>
<dbReference type="SMART" id="SM00382">
    <property type="entry name" value="AAA"/>
    <property type="match status" value="1"/>
</dbReference>
<keyword evidence="3" id="KW-0547">Nucleotide-binding</keyword>
<keyword evidence="7" id="KW-1185">Reference proteome</keyword>
<dbReference type="PANTHER" id="PTHR42798:SF2">
    <property type="entry name" value="ABC TRANSPORTER ATP-BINDING PROTEIN MG467-RELATED"/>
    <property type="match status" value="1"/>
</dbReference>
<dbReference type="Pfam" id="PF00005">
    <property type="entry name" value="ABC_tran"/>
    <property type="match status" value="1"/>
</dbReference>
<evidence type="ECO:0000259" key="5">
    <source>
        <dbReference type="PROSITE" id="PS50893"/>
    </source>
</evidence>
<feature type="domain" description="ABC transporter" evidence="5">
    <location>
        <begin position="2"/>
        <end position="240"/>
    </location>
</feature>
<evidence type="ECO:0000256" key="4">
    <source>
        <dbReference type="ARBA" id="ARBA00022840"/>
    </source>
</evidence>
<keyword evidence="2" id="KW-0813">Transport</keyword>
<dbReference type="EMBL" id="SIJK02000004">
    <property type="protein sequence ID" value="MBP1464783.1"/>
    <property type="molecule type" value="Genomic_DNA"/>
</dbReference>
<evidence type="ECO:0000256" key="1">
    <source>
        <dbReference type="ARBA" id="ARBA00005417"/>
    </source>
</evidence>
<proteinExistence type="inferred from homology"/>
<reference evidence="6 7" key="1">
    <citation type="submission" date="2021-03" db="EMBL/GenBank/DDBJ databases">
        <authorList>
            <person name="Grouzdev D.S."/>
        </authorList>
    </citation>
    <scope>NUCLEOTIDE SEQUENCE [LARGE SCALE GENOMIC DNA]</scope>
    <source>
        <strain evidence="6 7">M50-1</strain>
    </source>
</reference>